<dbReference type="PANTHER" id="PTHR37507:SF2">
    <property type="entry name" value="SPORULATION PROTEIN YDCC"/>
    <property type="match status" value="1"/>
</dbReference>
<dbReference type="PANTHER" id="PTHR37507">
    <property type="entry name" value="SPORULATION PROTEIN YDCC"/>
    <property type="match status" value="1"/>
</dbReference>
<keyword evidence="2" id="KW-0472">Membrane</keyword>
<feature type="transmembrane region" description="Helical" evidence="2">
    <location>
        <begin position="12"/>
        <end position="35"/>
    </location>
</feature>
<accession>A0A7J9SM34</accession>
<reference evidence="3 4" key="1">
    <citation type="submission" date="2020-08" db="EMBL/GenBank/DDBJ databases">
        <authorList>
            <person name="Seo M.-J."/>
        </authorList>
    </citation>
    <scope>NUCLEOTIDE SEQUENCE [LARGE SCALE GENOMIC DNA]</scope>
    <source>
        <strain evidence="3 4">MBLA0160</strain>
    </source>
</reference>
<keyword evidence="4" id="KW-1185">Reference proteome</keyword>
<dbReference type="RefSeq" id="WP_185193967.1">
    <property type="nucleotide sequence ID" value="NZ_JACKXD010000006.1"/>
</dbReference>
<organism evidence="3 4">
    <name type="scientific">Halobellus ruber</name>
    <dbReference type="NCBI Taxonomy" id="2761102"/>
    <lineage>
        <taxon>Archaea</taxon>
        <taxon>Methanobacteriati</taxon>
        <taxon>Methanobacteriota</taxon>
        <taxon>Stenosarchaea group</taxon>
        <taxon>Halobacteria</taxon>
        <taxon>Halobacteriales</taxon>
        <taxon>Haloferacaceae</taxon>
        <taxon>Halobellus</taxon>
    </lineage>
</organism>
<keyword evidence="2" id="KW-1133">Transmembrane helix</keyword>
<comment type="caution">
    <text evidence="3">The sequence shown here is derived from an EMBL/GenBank/DDBJ whole genome shotgun (WGS) entry which is preliminary data.</text>
</comment>
<feature type="region of interest" description="Disordered" evidence="1">
    <location>
        <begin position="361"/>
        <end position="397"/>
    </location>
</feature>
<keyword evidence="2" id="KW-0812">Transmembrane</keyword>
<evidence type="ECO:0008006" key="5">
    <source>
        <dbReference type="Google" id="ProtNLM"/>
    </source>
</evidence>
<name>A0A7J9SM34_9EURY</name>
<feature type="compositionally biased region" description="Acidic residues" evidence="1">
    <location>
        <begin position="373"/>
        <end position="389"/>
    </location>
</feature>
<evidence type="ECO:0000313" key="4">
    <source>
        <dbReference type="Proteomes" id="UP000546257"/>
    </source>
</evidence>
<evidence type="ECO:0000256" key="1">
    <source>
        <dbReference type="SAM" id="MobiDB-lite"/>
    </source>
</evidence>
<evidence type="ECO:0000313" key="3">
    <source>
        <dbReference type="EMBL" id="MBB6647592.1"/>
    </source>
</evidence>
<feature type="compositionally biased region" description="Low complexity" evidence="1">
    <location>
        <begin position="361"/>
        <end position="372"/>
    </location>
</feature>
<dbReference type="Gene3D" id="2.50.20.10">
    <property type="entry name" value="Lipoprotein localisation LolA/LolB/LppX"/>
    <property type="match status" value="1"/>
</dbReference>
<dbReference type="EMBL" id="JACKXD010000006">
    <property type="protein sequence ID" value="MBB6647592.1"/>
    <property type="molecule type" value="Genomic_DNA"/>
</dbReference>
<protein>
    <recommendedName>
        <fullName evidence="5">Outer membrane lipoprotein carrier protein LolA</fullName>
    </recommendedName>
</protein>
<dbReference type="AlphaFoldDB" id="A0A7J9SM34"/>
<evidence type="ECO:0000256" key="2">
    <source>
        <dbReference type="SAM" id="Phobius"/>
    </source>
</evidence>
<proteinExistence type="predicted"/>
<sequence>MRETHEGDRGAAGAIVVAAALLFVGVAVVAGLGIADVGDPSGDAILDDAEAQYENAETVVGTATVTVANDTTQRQYNTSFTFGEGNASRVSVSADNRTVIAGTNGSVAWIHDERTGITRVISNDTHAGNMTHNASYANESAAYPHDWDNESVRNVTERLRSFAFDWTEANTTATRTGRETLDGTDAWVVEVDPDNASRDGVVTHWVGVDSSKLLKSEYDRPNATVTVEYTETRFNVSVANSTFRPPESAAGPTFDAFGPLQNATAMTVPELGNDSYTFAEGRVVAFGGETVITRYDGPENVTLVATTAGTDPPEGQNTTTEEVAGVTVNVTETDDGIAVTWDRADRTVSLLTDADRGTALDLTADTIAATDAGDAEDESGSDGDSEDGSSSDADAGS</sequence>
<gene>
    <name evidence="3" type="ORF">H5V44_15085</name>
</gene>
<dbReference type="InterPro" id="IPR052944">
    <property type="entry name" value="Sporulation_related"/>
</dbReference>
<dbReference type="Proteomes" id="UP000546257">
    <property type="component" value="Unassembled WGS sequence"/>
</dbReference>